<accession>A0A554N9Z5</accession>
<proteinExistence type="predicted"/>
<protein>
    <submittedName>
        <fullName evidence="2">Uncharacterized protein</fullName>
    </submittedName>
</protein>
<evidence type="ECO:0000256" key="1">
    <source>
        <dbReference type="SAM" id="MobiDB-lite"/>
    </source>
</evidence>
<feature type="compositionally biased region" description="Low complexity" evidence="1">
    <location>
        <begin position="109"/>
        <end position="129"/>
    </location>
</feature>
<feature type="compositionally biased region" description="Basic residues" evidence="1">
    <location>
        <begin position="144"/>
        <end position="154"/>
    </location>
</feature>
<dbReference type="Proteomes" id="UP000319894">
    <property type="component" value="Unassembled WGS sequence"/>
</dbReference>
<name>A0A554N9Z5_9EURY</name>
<reference evidence="2 3" key="1">
    <citation type="submission" date="2018-06" db="EMBL/GenBank/DDBJ databases">
        <title>Natronomonas sp. F16-60 a new haloarchaeon isolated from a solar saltern of Isla Cristina, Huelva, Spain.</title>
        <authorList>
            <person name="Duran-Viseras A."/>
            <person name="Sanchez-Porro C."/>
            <person name="Ventosa A."/>
        </authorList>
    </citation>
    <scope>NUCLEOTIDE SEQUENCE [LARGE SCALE GENOMIC DNA]</scope>
    <source>
        <strain evidence="2 3">F16-60</strain>
    </source>
</reference>
<gene>
    <name evidence="2" type="ORF">DP107_07975</name>
</gene>
<evidence type="ECO:0000313" key="3">
    <source>
        <dbReference type="Proteomes" id="UP000319894"/>
    </source>
</evidence>
<evidence type="ECO:0000313" key="2">
    <source>
        <dbReference type="EMBL" id="TSD14185.1"/>
    </source>
</evidence>
<feature type="region of interest" description="Disordered" evidence="1">
    <location>
        <begin position="103"/>
        <end position="167"/>
    </location>
</feature>
<comment type="caution">
    <text evidence="2">The sequence shown here is derived from an EMBL/GenBank/DDBJ whole genome shotgun (WGS) entry which is preliminary data.</text>
</comment>
<feature type="non-terminal residue" evidence="2">
    <location>
        <position position="229"/>
    </location>
</feature>
<dbReference type="RefSeq" id="WP_202877367.1">
    <property type="nucleotide sequence ID" value="NZ_QMDX01000004.1"/>
</dbReference>
<keyword evidence="3" id="KW-1185">Reference proteome</keyword>
<dbReference type="OrthoDB" id="318070at2157"/>
<dbReference type="AlphaFoldDB" id="A0A554N9Z5"/>
<dbReference type="EMBL" id="QMDX01000004">
    <property type="protein sequence ID" value="TSD14185.1"/>
    <property type="molecule type" value="Genomic_DNA"/>
</dbReference>
<dbReference type="InParanoid" id="A0A554N9Z5"/>
<sequence>MFDHSDHAHVAWDVETTGFGWTDGITVSGLWFPGGHATLVLNSGPHHADGEQLAESLTDTSEAAVRVRVAEDENELLTPMGRVLFERFDREYNRLGAYNADSWQGGSGLPSSARRASSRASTGRSTVSRPPTCGSRSGNDSARPRRRTDRRRGRNSPTGAHTILFDSTRRESVLDGSDGHVWYAEYDYDPFADSGSAAARYREADFLPRLQSWGSRHRRAPTAERFPTR</sequence>
<organism evidence="2 3">
    <name type="scientific">Haloglomus irregulare</name>
    <dbReference type="NCBI Taxonomy" id="2234134"/>
    <lineage>
        <taxon>Archaea</taxon>
        <taxon>Methanobacteriati</taxon>
        <taxon>Methanobacteriota</taxon>
        <taxon>Stenosarchaea group</taxon>
        <taxon>Halobacteria</taxon>
        <taxon>Halobacteriales</taxon>
        <taxon>Natronomonadaceae</taxon>
        <taxon>Haloglomus</taxon>
    </lineage>
</organism>